<feature type="region of interest" description="Disordered" evidence="1">
    <location>
        <begin position="1"/>
        <end position="83"/>
    </location>
</feature>
<dbReference type="EMBL" id="BMAV01024262">
    <property type="protein sequence ID" value="GFS31648.1"/>
    <property type="molecule type" value="Genomic_DNA"/>
</dbReference>
<proteinExistence type="predicted"/>
<protein>
    <submittedName>
        <fullName evidence="2">Uncharacterized protein</fullName>
    </submittedName>
</protein>
<comment type="caution">
    <text evidence="2">The sequence shown here is derived from an EMBL/GenBank/DDBJ whole genome shotgun (WGS) entry which is preliminary data.</text>
</comment>
<evidence type="ECO:0000313" key="3">
    <source>
        <dbReference type="Proteomes" id="UP000886998"/>
    </source>
</evidence>
<feature type="compositionally biased region" description="Polar residues" evidence="1">
    <location>
        <begin position="51"/>
        <end position="83"/>
    </location>
</feature>
<organism evidence="2 3">
    <name type="scientific">Trichonephila inaurata madagascariensis</name>
    <dbReference type="NCBI Taxonomy" id="2747483"/>
    <lineage>
        <taxon>Eukaryota</taxon>
        <taxon>Metazoa</taxon>
        <taxon>Ecdysozoa</taxon>
        <taxon>Arthropoda</taxon>
        <taxon>Chelicerata</taxon>
        <taxon>Arachnida</taxon>
        <taxon>Araneae</taxon>
        <taxon>Araneomorphae</taxon>
        <taxon>Entelegynae</taxon>
        <taxon>Araneoidea</taxon>
        <taxon>Nephilidae</taxon>
        <taxon>Trichonephila</taxon>
        <taxon>Trichonephila inaurata</taxon>
    </lineage>
</organism>
<dbReference type="Proteomes" id="UP000886998">
    <property type="component" value="Unassembled WGS sequence"/>
</dbReference>
<feature type="compositionally biased region" description="Pro residues" evidence="1">
    <location>
        <begin position="33"/>
        <end position="42"/>
    </location>
</feature>
<keyword evidence="3" id="KW-1185">Reference proteome</keyword>
<name>A0A8X6I5G4_9ARAC</name>
<sequence>MAPHSRPILSTIQPTTQAKITPFPTQQQVKPSLPFPYLPNPCPTNREDSHSASSTNAIPSSPLIHSQQNHCQAPSITGLTAPP</sequence>
<gene>
    <name evidence="2" type="ORF">TNIN_449581</name>
</gene>
<evidence type="ECO:0000313" key="2">
    <source>
        <dbReference type="EMBL" id="GFS31648.1"/>
    </source>
</evidence>
<evidence type="ECO:0000256" key="1">
    <source>
        <dbReference type="SAM" id="MobiDB-lite"/>
    </source>
</evidence>
<accession>A0A8X6I5G4</accession>
<reference evidence="2" key="1">
    <citation type="submission" date="2020-08" db="EMBL/GenBank/DDBJ databases">
        <title>Multicomponent nature underlies the extraordinary mechanical properties of spider dragline silk.</title>
        <authorList>
            <person name="Kono N."/>
            <person name="Nakamura H."/>
            <person name="Mori M."/>
            <person name="Yoshida Y."/>
            <person name="Ohtoshi R."/>
            <person name="Malay A.D."/>
            <person name="Moran D.A.P."/>
            <person name="Tomita M."/>
            <person name="Numata K."/>
            <person name="Arakawa K."/>
        </authorList>
    </citation>
    <scope>NUCLEOTIDE SEQUENCE</scope>
</reference>
<feature type="compositionally biased region" description="Polar residues" evidence="1">
    <location>
        <begin position="8"/>
        <end position="30"/>
    </location>
</feature>
<dbReference type="AlphaFoldDB" id="A0A8X6I5G4"/>